<reference evidence="2" key="1">
    <citation type="submission" date="2017-09" db="EMBL/GenBank/DDBJ databases">
        <title>FDA dAtabase for Regulatory Grade micrObial Sequences (FDA-ARGOS): Supporting development and validation of Infectious Disease Dx tests.</title>
        <authorList>
            <person name="Minogue T."/>
            <person name="Wolcott M."/>
            <person name="Wasieloski L."/>
            <person name="Aguilar W."/>
            <person name="Moore D."/>
            <person name="Tallon L."/>
            <person name="Sadzewicz L."/>
            <person name="Ott S."/>
            <person name="Zhao X."/>
            <person name="Nagaraj S."/>
            <person name="Vavikolanu K."/>
            <person name="Aluvathingal J."/>
            <person name="Nadendla S."/>
            <person name="Sichtig H."/>
        </authorList>
    </citation>
    <scope>NUCLEOTIDE SEQUENCE [LARGE SCALE GENOMIC DNA]</scope>
    <source>
        <strain evidence="2">FDAARGOS_387</strain>
    </source>
</reference>
<evidence type="ECO:0000313" key="2">
    <source>
        <dbReference type="Proteomes" id="UP000224974"/>
    </source>
</evidence>
<dbReference type="EMBL" id="PDDX01000001">
    <property type="protein sequence ID" value="PHI30968.1"/>
    <property type="molecule type" value="Genomic_DNA"/>
</dbReference>
<dbReference type="OrthoDB" id="9774685at2"/>
<dbReference type="Proteomes" id="UP000224974">
    <property type="component" value="Unassembled WGS sequence"/>
</dbReference>
<name>A0A2C6DKX7_9GAMM</name>
<protein>
    <recommendedName>
        <fullName evidence="3">Transposase</fullName>
    </recommendedName>
</protein>
<evidence type="ECO:0000313" key="1">
    <source>
        <dbReference type="EMBL" id="PHI30968.1"/>
    </source>
</evidence>
<dbReference type="GO" id="GO:0006313">
    <property type="term" value="P:DNA transposition"/>
    <property type="evidence" value="ECO:0007669"/>
    <property type="project" value="InterPro"/>
</dbReference>
<dbReference type="GO" id="GO:0004803">
    <property type="term" value="F:transposase activity"/>
    <property type="evidence" value="ECO:0007669"/>
    <property type="project" value="InterPro"/>
</dbReference>
<accession>A0A2C6DKX7</accession>
<dbReference type="GO" id="GO:0043565">
    <property type="term" value="F:sequence-specific DNA binding"/>
    <property type="evidence" value="ECO:0007669"/>
    <property type="project" value="InterPro"/>
</dbReference>
<dbReference type="Pfam" id="PF01527">
    <property type="entry name" value="HTH_Tnp_1"/>
    <property type="match status" value="1"/>
</dbReference>
<proteinExistence type="predicted"/>
<gene>
    <name evidence="1" type="ORF">CRN84_17320</name>
</gene>
<dbReference type="RefSeq" id="WP_084167138.1">
    <property type="nucleotide sequence ID" value="NZ_CAADJA010000002.1"/>
</dbReference>
<evidence type="ECO:0008006" key="3">
    <source>
        <dbReference type="Google" id="ProtNLM"/>
    </source>
</evidence>
<dbReference type="InterPro" id="IPR010921">
    <property type="entry name" value="Trp_repressor/repl_initiator"/>
</dbReference>
<sequence length="91" mass="10650">MVELSLKQDVSVAELAREHGINDNLLFKWRQYWREGMRRSSQQSDTNMPALLPVTLDAEIKQASYLNCEKIYLFACHFGWSLHRLRLAVLV</sequence>
<dbReference type="SUPFAM" id="SSF48295">
    <property type="entry name" value="TrpR-like"/>
    <property type="match status" value="1"/>
</dbReference>
<keyword evidence="2" id="KW-1185">Reference proteome</keyword>
<dbReference type="AlphaFoldDB" id="A0A2C6DKX7"/>
<organism evidence="1 2">
    <name type="scientific">Budvicia aquatica</name>
    <dbReference type="NCBI Taxonomy" id="82979"/>
    <lineage>
        <taxon>Bacteria</taxon>
        <taxon>Pseudomonadati</taxon>
        <taxon>Pseudomonadota</taxon>
        <taxon>Gammaproteobacteria</taxon>
        <taxon>Enterobacterales</taxon>
        <taxon>Budviciaceae</taxon>
        <taxon>Budvicia</taxon>
    </lineage>
</organism>
<comment type="caution">
    <text evidence="1">The sequence shown here is derived from an EMBL/GenBank/DDBJ whole genome shotgun (WGS) entry which is preliminary data.</text>
</comment>
<dbReference type="InterPro" id="IPR002514">
    <property type="entry name" value="Transposase_8"/>
</dbReference>